<gene>
    <name evidence="1" type="ORF">KGM_203014</name>
</gene>
<organism evidence="1 2">
    <name type="scientific">Danaus plexippus plexippus</name>
    <dbReference type="NCBI Taxonomy" id="278856"/>
    <lineage>
        <taxon>Eukaryota</taxon>
        <taxon>Metazoa</taxon>
        <taxon>Ecdysozoa</taxon>
        <taxon>Arthropoda</taxon>
        <taxon>Hexapoda</taxon>
        <taxon>Insecta</taxon>
        <taxon>Pterygota</taxon>
        <taxon>Neoptera</taxon>
        <taxon>Endopterygota</taxon>
        <taxon>Lepidoptera</taxon>
        <taxon>Glossata</taxon>
        <taxon>Ditrysia</taxon>
        <taxon>Papilionoidea</taxon>
        <taxon>Nymphalidae</taxon>
        <taxon>Danainae</taxon>
        <taxon>Danaini</taxon>
        <taxon>Danaina</taxon>
        <taxon>Danaus</taxon>
        <taxon>Danaus</taxon>
    </lineage>
</organism>
<dbReference type="EMBL" id="AGBW02014274">
    <property type="protein sequence ID" value="OWR41959.1"/>
    <property type="molecule type" value="Genomic_DNA"/>
</dbReference>
<comment type="caution">
    <text evidence="1">The sequence shown here is derived from an EMBL/GenBank/DDBJ whole genome shotgun (WGS) entry which is preliminary data.</text>
</comment>
<dbReference type="KEGG" id="dpl:KGM_203014"/>
<name>A0A212EKE0_DANPL</name>
<proteinExistence type="predicted"/>
<reference evidence="1 2" key="1">
    <citation type="journal article" date="2011" name="Cell">
        <title>The monarch butterfly genome yields insights into long-distance migration.</title>
        <authorList>
            <person name="Zhan S."/>
            <person name="Merlin C."/>
            <person name="Boore J.L."/>
            <person name="Reppert S.M."/>
        </authorList>
    </citation>
    <scope>NUCLEOTIDE SEQUENCE [LARGE SCALE GENOMIC DNA]</scope>
    <source>
        <strain evidence="1">F-2</strain>
    </source>
</reference>
<dbReference type="AlphaFoldDB" id="A0A212EKE0"/>
<dbReference type="Proteomes" id="UP000007151">
    <property type="component" value="Unassembled WGS sequence"/>
</dbReference>
<sequence>MLDSLVGRRVVYFADAEMALYEILFTSPSLAHMLVMLFADFLSHGAGFNKKYGESCIATAVWLTDELNDFLEIPLTTRECIWNITANFTWCRYRRSPGSGVCSSRLRRLHHIT</sequence>
<evidence type="ECO:0000313" key="2">
    <source>
        <dbReference type="Proteomes" id="UP000007151"/>
    </source>
</evidence>
<protein>
    <submittedName>
        <fullName evidence="1">Uncharacterized protein</fullName>
    </submittedName>
</protein>
<keyword evidence="2" id="KW-1185">Reference proteome</keyword>
<evidence type="ECO:0000313" key="1">
    <source>
        <dbReference type="EMBL" id="OWR41959.1"/>
    </source>
</evidence>
<dbReference type="InParanoid" id="A0A212EKE0"/>
<accession>A0A212EKE0</accession>